<reference evidence="1" key="2">
    <citation type="submission" date="2023-04" db="EMBL/GenBank/DDBJ databases">
        <authorList>
            <person name="Bruccoleri R.E."/>
            <person name="Oakeley E.J."/>
            <person name="Faust A.-M."/>
            <person name="Dessus-Babus S."/>
            <person name="Altorfer M."/>
            <person name="Burckhardt D."/>
            <person name="Oertli M."/>
            <person name="Naumann U."/>
            <person name="Petersen F."/>
            <person name="Wong J."/>
        </authorList>
    </citation>
    <scope>NUCLEOTIDE SEQUENCE</scope>
    <source>
        <strain evidence="1">GSM-AAB239-AS_SAM_17_03QT</strain>
        <tissue evidence="1">Leaf</tissue>
    </source>
</reference>
<accession>A0AAX6FR86</accession>
<dbReference type="AlphaFoldDB" id="A0AAX6FR86"/>
<protein>
    <submittedName>
        <fullName evidence="1">NADH dehydrogenase subunit I (Chloroplast)</fullName>
    </submittedName>
</protein>
<proteinExistence type="predicted"/>
<sequence>MTLLNGPGKRKGFAFFLSERKKKKLVRILYFEKRMKSRIYSEV</sequence>
<evidence type="ECO:0000313" key="2">
    <source>
        <dbReference type="Proteomes" id="UP001140949"/>
    </source>
</evidence>
<dbReference type="EMBL" id="JANAVB010026799">
    <property type="protein sequence ID" value="KAJ6818909.1"/>
    <property type="molecule type" value="Genomic_DNA"/>
</dbReference>
<gene>
    <name evidence="1" type="ORF">M6B38_404250</name>
</gene>
<comment type="caution">
    <text evidence="1">The sequence shown here is derived from an EMBL/GenBank/DDBJ whole genome shotgun (WGS) entry which is preliminary data.</text>
</comment>
<name>A0AAX6FR86_IRIPA</name>
<keyword evidence="2" id="KW-1185">Reference proteome</keyword>
<dbReference type="Proteomes" id="UP001140949">
    <property type="component" value="Unassembled WGS sequence"/>
</dbReference>
<reference evidence="1" key="1">
    <citation type="journal article" date="2023" name="GigaByte">
        <title>Genome assembly of the bearded iris, Iris pallida Lam.</title>
        <authorList>
            <person name="Bruccoleri R.E."/>
            <person name="Oakeley E.J."/>
            <person name="Faust A.M.E."/>
            <person name="Altorfer M."/>
            <person name="Dessus-Babus S."/>
            <person name="Burckhardt D."/>
            <person name="Oertli M."/>
            <person name="Naumann U."/>
            <person name="Petersen F."/>
            <person name="Wong J."/>
        </authorList>
    </citation>
    <scope>NUCLEOTIDE SEQUENCE</scope>
    <source>
        <strain evidence="1">GSM-AAB239-AS_SAM_17_03QT</strain>
    </source>
</reference>
<organism evidence="1 2">
    <name type="scientific">Iris pallida</name>
    <name type="common">Sweet iris</name>
    <dbReference type="NCBI Taxonomy" id="29817"/>
    <lineage>
        <taxon>Eukaryota</taxon>
        <taxon>Viridiplantae</taxon>
        <taxon>Streptophyta</taxon>
        <taxon>Embryophyta</taxon>
        <taxon>Tracheophyta</taxon>
        <taxon>Spermatophyta</taxon>
        <taxon>Magnoliopsida</taxon>
        <taxon>Liliopsida</taxon>
        <taxon>Asparagales</taxon>
        <taxon>Iridaceae</taxon>
        <taxon>Iridoideae</taxon>
        <taxon>Irideae</taxon>
        <taxon>Iris</taxon>
    </lineage>
</organism>
<evidence type="ECO:0000313" key="1">
    <source>
        <dbReference type="EMBL" id="KAJ6818909.1"/>
    </source>
</evidence>